<accession>A0ABR1ENP5</accession>
<protein>
    <submittedName>
        <fullName evidence="1">Uncharacterized protein</fullName>
    </submittedName>
</protein>
<gene>
    <name evidence="1" type="primary">Necator_chrX.g24694</name>
    <name evidence="1" type="ORF">RB195_024529</name>
</gene>
<evidence type="ECO:0000313" key="1">
    <source>
        <dbReference type="EMBL" id="KAK6764245.1"/>
    </source>
</evidence>
<reference evidence="1 2" key="1">
    <citation type="submission" date="2023-08" db="EMBL/GenBank/DDBJ databases">
        <title>A Necator americanus chromosomal reference genome.</title>
        <authorList>
            <person name="Ilik V."/>
            <person name="Petrzelkova K.J."/>
            <person name="Pardy F."/>
            <person name="Fuh T."/>
            <person name="Niatou-Singa F.S."/>
            <person name="Gouil Q."/>
            <person name="Baker L."/>
            <person name="Ritchie M.E."/>
            <person name="Jex A.R."/>
            <person name="Gazzola D."/>
            <person name="Li H."/>
            <person name="Toshio Fujiwara R."/>
            <person name="Zhan B."/>
            <person name="Aroian R.V."/>
            <person name="Pafco B."/>
            <person name="Schwarz E.M."/>
        </authorList>
    </citation>
    <scope>NUCLEOTIDE SEQUENCE [LARGE SCALE GENOMIC DNA]</scope>
    <source>
        <strain evidence="1 2">Aroian</strain>
        <tissue evidence="1">Whole animal</tissue>
    </source>
</reference>
<comment type="caution">
    <text evidence="1">The sequence shown here is derived from an EMBL/GenBank/DDBJ whole genome shotgun (WGS) entry which is preliminary data.</text>
</comment>
<dbReference type="EMBL" id="JAVFWL010000006">
    <property type="protein sequence ID" value="KAK6764245.1"/>
    <property type="molecule type" value="Genomic_DNA"/>
</dbReference>
<organism evidence="1 2">
    <name type="scientific">Necator americanus</name>
    <name type="common">Human hookworm</name>
    <dbReference type="NCBI Taxonomy" id="51031"/>
    <lineage>
        <taxon>Eukaryota</taxon>
        <taxon>Metazoa</taxon>
        <taxon>Ecdysozoa</taxon>
        <taxon>Nematoda</taxon>
        <taxon>Chromadorea</taxon>
        <taxon>Rhabditida</taxon>
        <taxon>Rhabditina</taxon>
        <taxon>Rhabditomorpha</taxon>
        <taxon>Strongyloidea</taxon>
        <taxon>Ancylostomatidae</taxon>
        <taxon>Bunostominae</taxon>
        <taxon>Necator</taxon>
    </lineage>
</organism>
<dbReference type="Proteomes" id="UP001303046">
    <property type="component" value="Unassembled WGS sequence"/>
</dbReference>
<name>A0ABR1ENP5_NECAM</name>
<sequence>MEYLATTFRFVTLNCQTLSSELQQTELSRLLRYLSTPFAALHETRTRGWPVISIENYTIYCGDVNERKVVGCATAVRNDYDNQWKNMAQRRLDASSYECGVAEDANYGSKVFIHLWIPLTARRHKHAFYDELNALMSKIPN</sequence>
<keyword evidence="2" id="KW-1185">Reference proteome</keyword>
<evidence type="ECO:0000313" key="2">
    <source>
        <dbReference type="Proteomes" id="UP001303046"/>
    </source>
</evidence>
<proteinExistence type="predicted"/>